<dbReference type="HAMAP" id="MF_01031">
    <property type="entry name" value="LeuD_type1"/>
    <property type="match status" value="1"/>
</dbReference>
<dbReference type="CDD" id="cd01577">
    <property type="entry name" value="IPMI_Swivel"/>
    <property type="match status" value="1"/>
</dbReference>
<evidence type="ECO:0000313" key="13">
    <source>
        <dbReference type="Proteomes" id="UP001379533"/>
    </source>
</evidence>
<dbReference type="NCBIfam" id="TIGR00171">
    <property type="entry name" value="leuD"/>
    <property type="match status" value="1"/>
</dbReference>
<gene>
    <name evidence="10 12" type="primary">leuD</name>
    <name evidence="12" type="ORF">LZC95_24805</name>
</gene>
<keyword evidence="8 10" id="KW-0456">Lyase</keyword>
<evidence type="ECO:0000256" key="6">
    <source>
        <dbReference type="ARBA" id="ARBA00022430"/>
    </source>
</evidence>
<evidence type="ECO:0000256" key="3">
    <source>
        <dbReference type="ARBA" id="ARBA00004729"/>
    </source>
</evidence>
<dbReference type="Gene3D" id="3.20.19.10">
    <property type="entry name" value="Aconitase, domain 4"/>
    <property type="match status" value="1"/>
</dbReference>
<evidence type="ECO:0000259" key="11">
    <source>
        <dbReference type="Pfam" id="PF00694"/>
    </source>
</evidence>
<evidence type="ECO:0000256" key="8">
    <source>
        <dbReference type="ARBA" id="ARBA00023239"/>
    </source>
</evidence>
<proteinExistence type="inferred from homology"/>
<feature type="domain" description="Aconitase A/isopropylmalate dehydratase small subunit swivel" evidence="11">
    <location>
        <begin position="1"/>
        <end position="116"/>
    </location>
</feature>
<dbReference type="EMBL" id="CP089982">
    <property type="protein sequence ID" value="WXB00023.1"/>
    <property type="molecule type" value="Genomic_DNA"/>
</dbReference>
<evidence type="ECO:0000256" key="1">
    <source>
        <dbReference type="ARBA" id="ARBA00000491"/>
    </source>
</evidence>
<dbReference type="InterPro" id="IPR050075">
    <property type="entry name" value="LeuD"/>
</dbReference>
<comment type="function">
    <text evidence="2 10">Catalyzes the isomerization between 2-isopropylmalate and 3-isopropylmalate, via the formation of 2-isopropylmaleate.</text>
</comment>
<comment type="similarity">
    <text evidence="4 10">Belongs to the LeuD family. LeuD type 1 subfamily.</text>
</comment>
<dbReference type="Proteomes" id="UP001379533">
    <property type="component" value="Chromosome"/>
</dbReference>
<evidence type="ECO:0000313" key="12">
    <source>
        <dbReference type="EMBL" id="WXB00023.1"/>
    </source>
</evidence>
<dbReference type="Pfam" id="PF00694">
    <property type="entry name" value="Aconitase_C"/>
    <property type="match status" value="1"/>
</dbReference>
<evidence type="ECO:0000256" key="2">
    <source>
        <dbReference type="ARBA" id="ARBA00002695"/>
    </source>
</evidence>
<dbReference type="SUPFAM" id="SSF52016">
    <property type="entry name" value="LeuD/IlvD-like"/>
    <property type="match status" value="1"/>
</dbReference>
<dbReference type="InterPro" id="IPR015928">
    <property type="entry name" value="Aconitase/3IPM_dehydase_swvl"/>
</dbReference>
<evidence type="ECO:0000256" key="10">
    <source>
        <dbReference type="HAMAP-Rule" id="MF_01031"/>
    </source>
</evidence>
<reference evidence="12 13" key="1">
    <citation type="submission" date="2021-12" db="EMBL/GenBank/DDBJ databases">
        <title>Discovery of the Pendulisporaceae a myxobacterial family with distinct sporulation behavior and unique specialized metabolism.</title>
        <authorList>
            <person name="Garcia R."/>
            <person name="Popoff A."/>
            <person name="Bader C.D."/>
            <person name="Loehr J."/>
            <person name="Walesch S."/>
            <person name="Walt C."/>
            <person name="Boldt J."/>
            <person name="Bunk B."/>
            <person name="Haeckl F.J.F.P.J."/>
            <person name="Gunesch A.P."/>
            <person name="Birkelbach J."/>
            <person name="Nuebel U."/>
            <person name="Pietschmann T."/>
            <person name="Bach T."/>
            <person name="Mueller R."/>
        </authorList>
    </citation>
    <scope>NUCLEOTIDE SEQUENCE [LARGE SCALE GENOMIC DNA]</scope>
    <source>
        <strain evidence="12 13">MSr12523</strain>
    </source>
</reference>
<dbReference type="PANTHER" id="PTHR43345">
    <property type="entry name" value="3-ISOPROPYLMALATE DEHYDRATASE SMALL SUBUNIT 2-RELATED-RELATED"/>
    <property type="match status" value="1"/>
</dbReference>
<keyword evidence="7 10" id="KW-0028">Amino-acid biosynthesis</keyword>
<dbReference type="InterPro" id="IPR033940">
    <property type="entry name" value="IPMI_Swivel"/>
</dbReference>
<comment type="catalytic activity">
    <reaction evidence="1 10">
        <text>(2R,3S)-3-isopropylmalate = (2S)-2-isopropylmalate</text>
        <dbReference type="Rhea" id="RHEA:32287"/>
        <dbReference type="ChEBI" id="CHEBI:1178"/>
        <dbReference type="ChEBI" id="CHEBI:35121"/>
        <dbReference type="EC" id="4.2.1.33"/>
    </reaction>
</comment>
<sequence length="190" mass="20754">MRAFQTVTSTVVPLLADDVDTDQIIPARFLKVTDKKGLGASLFADWRTRPDFVLNRPEVQGSEILLAGNNFGCGSSREHAPWALTDWGIRAVIARSFADIFRQNSLKNGLVPVALSDDAHARVVAASAADPKLRITVDLPNLRVSLPDGASFPFVIEPFSKHCLENGLDELGYILSLSDRIAAYEAEKSF</sequence>
<protein>
    <recommendedName>
        <fullName evidence="10">3-isopropylmalate dehydratase small subunit</fullName>
        <ecNumber evidence="10">4.2.1.33</ecNumber>
    </recommendedName>
    <alternativeName>
        <fullName evidence="10">Alpha-IPM isomerase</fullName>
        <shortName evidence="10">IPMI</shortName>
    </alternativeName>
    <alternativeName>
        <fullName evidence="10">Isopropylmalate isomerase</fullName>
    </alternativeName>
</protein>
<dbReference type="EC" id="4.2.1.33" evidence="10"/>
<name>A0ABZ2KMY7_9BACT</name>
<dbReference type="InterPro" id="IPR004431">
    <property type="entry name" value="3-IsopropMal_deHydase_ssu"/>
</dbReference>
<accession>A0ABZ2KMY7</accession>
<dbReference type="PANTHER" id="PTHR43345:SF5">
    <property type="entry name" value="3-ISOPROPYLMALATE DEHYDRATASE SMALL SUBUNIT"/>
    <property type="match status" value="1"/>
</dbReference>
<dbReference type="NCBIfam" id="NF002458">
    <property type="entry name" value="PRK01641.1"/>
    <property type="match status" value="1"/>
</dbReference>
<dbReference type="RefSeq" id="WP_394850664.1">
    <property type="nucleotide sequence ID" value="NZ_CP089982.1"/>
</dbReference>
<keyword evidence="6 10" id="KW-0432">Leucine biosynthesis</keyword>
<comment type="pathway">
    <text evidence="3 10">Amino-acid biosynthesis; L-leucine biosynthesis; L-leucine from 3-methyl-2-oxobutanoate: step 2/4.</text>
</comment>
<evidence type="ECO:0000256" key="9">
    <source>
        <dbReference type="ARBA" id="ARBA00023304"/>
    </source>
</evidence>
<organism evidence="12 13">
    <name type="scientific">Pendulispora brunnea</name>
    <dbReference type="NCBI Taxonomy" id="2905690"/>
    <lineage>
        <taxon>Bacteria</taxon>
        <taxon>Pseudomonadati</taxon>
        <taxon>Myxococcota</taxon>
        <taxon>Myxococcia</taxon>
        <taxon>Myxococcales</taxon>
        <taxon>Sorangiineae</taxon>
        <taxon>Pendulisporaceae</taxon>
        <taxon>Pendulispora</taxon>
    </lineage>
</organism>
<comment type="subunit">
    <text evidence="5 10">Heterodimer of LeuC and LeuD.</text>
</comment>
<dbReference type="GO" id="GO:0003861">
    <property type="term" value="F:3-isopropylmalate dehydratase activity"/>
    <property type="evidence" value="ECO:0007669"/>
    <property type="project" value="UniProtKB-EC"/>
</dbReference>
<evidence type="ECO:0000256" key="7">
    <source>
        <dbReference type="ARBA" id="ARBA00022605"/>
    </source>
</evidence>
<keyword evidence="9 10" id="KW-0100">Branched-chain amino acid biosynthesis</keyword>
<evidence type="ECO:0000256" key="5">
    <source>
        <dbReference type="ARBA" id="ARBA00011271"/>
    </source>
</evidence>
<evidence type="ECO:0000256" key="4">
    <source>
        <dbReference type="ARBA" id="ARBA00009845"/>
    </source>
</evidence>
<dbReference type="InterPro" id="IPR000573">
    <property type="entry name" value="AconitaseA/IPMdHydase_ssu_swvl"/>
</dbReference>
<keyword evidence="13" id="KW-1185">Reference proteome</keyword>